<proteinExistence type="predicted"/>
<evidence type="ECO:0000313" key="4">
    <source>
        <dbReference type="Proteomes" id="UP001551584"/>
    </source>
</evidence>
<dbReference type="PROSITE" id="PS51898">
    <property type="entry name" value="TYR_RECOMBINASE"/>
    <property type="match status" value="1"/>
</dbReference>
<reference evidence="3 4" key="1">
    <citation type="submission" date="2024-06" db="EMBL/GenBank/DDBJ databases">
        <title>The Natural Products Discovery Center: Release of the First 8490 Sequenced Strains for Exploring Actinobacteria Biosynthetic Diversity.</title>
        <authorList>
            <person name="Kalkreuter E."/>
            <person name="Kautsar S.A."/>
            <person name="Yang D."/>
            <person name="Bader C.D."/>
            <person name="Teijaro C.N."/>
            <person name="Fluegel L."/>
            <person name="Davis C.M."/>
            <person name="Simpson J.R."/>
            <person name="Lauterbach L."/>
            <person name="Steele A.D."/>
            <person name="Gui C."/>
            <person name="Meng S."/>
            <person name="Li G."/>
            <person name="Viehrig K."/>
            <person name="Ye F."/>
            <person name="Su P."/>
            <person name="Kiefer A.F."/>
            <person name="Nichols A."/>
            <person name="Cepeda A.J."/>
            <person name="Yan W."/>
            <person name="Fan B."/>
            <person name="Jiang Y."/>
            <person name="Adhikari A."/>
            <person name="Zheng C.-J."/>
            <person name="Schuster L."/>
            <person name="Cowan T.M."/>
            <person name="Smanski M.J."/>
            <person name="Chevrette M.G."/>
            <person name="De Carvalho L.P.S."/>
            <person name="Shen B."/>
        </authorList>
    </citation>
    <scope>NUCLEOTIDE SEQUENCE [LARGE SCALE GENOMIC DNA]</scope>
    <source>
        <strain evidence="3 4">NPDC048117</strain>
    </source>
</reference>
<protein>
    <recommendedName>
        <fullName evidence="2">Tyr recombinase domain-containing protein</fullName>
    </recommendedName>
</protein>
<organism evidence="3 4">
    <name type="scientific">Streptomyces chilikensis</name>
    <dbReference type="NCBI Taxonomy" id="1194079"/>
    <lineage>
        <taxon>Bacteria</taxon>
        <taxon>Bacillati</taxon>
        <taxon>Actinomycetota</taxon>
        <taxon>Actinomycetes</taxon>
        <taxon>Kitasatosporales</taxon>
        <taxon>Streptomycetaceae</taxon>
        <taxon>Streptomyces</taxon>
    </lineage>
</organism>
<feature type="domain" description="Tyr recombinase" evidence="2">
    <location>
        <begin position="130"/>
        <end position="287"/>
    </location>
</feature>
<dbReference type="InterPro" id="IPR002104">
    <property type="entry name" value="Integrase_catalytic"/>
</dbReference>
<dbReference type="Gene3D" id="1.10.443.10">
    <property type="entry name" value="Intergrase catalytic core"/>
    <property type="match status" value="1"/>
</dbReference>
<gene>
    <name evidence="3" type="ORF">AB0D95_23740</name>
</gene>
<name>A0ABV3EVI6_9ACTN</name>
<dbReference type="InterPro" id="IPR011010">
    <property type="entry name" value="DNA_brk_join_enz"/>
</dbReference>
<keyword evidence="1" id="KW-0233">DNA recombination</keyword>
<comment type="caution">
    <text evidence="3">The sequence shown here is derived from an EMBL/GenBank/DDBJ whole genome shotgun (WGS) entry which is preliminary data.</text>
</comment>
<accession>A0ABV3EVI6</accession>
<dbReference type="SUPFAM" id="SSF56349">
    <property type="entry name" value="DNA breaking-rejoining enzymes"/>
    <property type="match status" value="1"/>
</dbReference>
<evidence type="ECO:0000256" key="1">
    <source>
        <dbReference type="ARBA" id="ARBA00023172"/>
    </source>
</evidence>
<dbReference type="RefSeq" id="WP_359275816.1">
    <property type="nucleotide sequence ID" value="NZ_JBEZNA010000069.1"/>
</dbReference>
<evidence type="ECO:0000313" key="3">
    <source>
        <dbReference type="EMBL" id="MEU9580236.1"/>
    </source>
</evidence>
<dbReference type="InterPro" id="IPR013762">
    <property type="entry name" value="Integrase-like_cat_sf"/>
</dbReference>
<keyword evidence="4" id="KW-1185">Reference proteome</keyword>
<sequence>MPTVSEAAADQDAWKRRDARAAIDDYLELLRREGYALATRRLRAILLGEFLEHALGKAKTAALTAGELLDPERASAWLEAAAEGATRRRNTLRGPDARAAEESQRARVQSYNSLAAHLGAPDRIDMPAQSVGEHLSPDEADRLLHTLAVKRPTGANAATSIRTAAVAALVAGTGRTVPELHRLRTDDIDLDQRVVHLDTGPHPLDARAVEVLRRWLDVRGHITARLEGSDPGHLWIPTKPGRPRDGAEALKPGINRAAVRTLHAAHRTLVLQLLGRPVRPGALLRRD</sequence>
<dbReference type="Proteomes" id="UP001551584">
    <property type="component" value="Unassembled WGS sequence"/>
</dbReference>
<dbReference type="EMBL" id="JBEZNA010000069">
    <property type="protein sequence ID" value="MEU9580236.1"/>
    <property type="molecule type" value="Genomic_DNA"/>
</dbReference>
<evidence type="ECO:0000259" key="2">
    <source>
        <dbReference type="PROSITE" id="PS51898"/>
    </source>
</evidence>